<evidence type="ECO:0000313" key="3">
    <source>
        <dbReference type="Proteomes" id="UP000553209"/>
    </source>
</evidence>
<reference evidence="2 3" key="1">
    <citation type="submission" date="2020-04" db="EMBL/GenBank/DDBJ databases">
        <title>MicrobeNet Type strains.</title>
        <authorList>
            <person name="Nicholson A.C."/>
        </authorList>
    </citation>
    <scope>NUCLEOTIDE SEQUENCE [LARGE SCALE GENOMIC DNA]</scope>
    <source>
        <strain evidence="2 3">ATCC 23612</strain>
    </source>
</reference>
<dbReference type="EMBL" id="JAAXPG010000007">
    <property type="protein sequence ID" value="NKY97852.1"/>
    <property type="molecule type" value="Genomic_DNA"/>
</dbReference>
<gene>
    <name evidence="2" type="ORF">HGB44_09280</name>
</gene>
<evidence type="ECO:0000313" key="2">
    <source>
        <dbReference type="EMBL" id="NKY97852.1"/>
    </source>
</evidence>
<accession>A0A7X6RQ56</accession>
<feature type="region of interest" description="Disordered" evidence="1">
    <location>
        <begin position="63"/>
        <end position="108"/>
    </location>
</feature>
<sequence length="108" mass="11971">MDLLDYHRGRLSARRLRVLLAHLPRDSALVRAMHGDAAQWGVAEHLLALVADHQAVGNWLFASAHTDRKRRAPSPPDPVPRPEGHPGRSTAATVPEATDRQLRDFFGT</sequence>
<keyword evidence="3" id="KW-1185">Reference proteome</keyword>
<protein>
    <submittedName>
        <fullName evidence="2">Uncharacterized protein</fullName>
    </submittedName>
</protein>
<evidence type="ECO:0000256" key="1">
    <source>
        <dbReference type="SAM" id="MobiDB-lite"/>
    </source>
</evidence>
<dbReference type="RefSeq" id="WP_168443992.1">
    <property type="nucleotide sequence ID" value="NZ_JAAXPG010000007.1"/>
</dbReference>
<organism evidence="2 3">
    <name type="scientific">Nocardiopsis alborubida</name>
    <dbReference type="NCBI Taxonomy" id="146802"/>
    <lineage>
        <taxon>Bacteria</taxon>
        <taxon>Bacillati</taxon>
        <taxon>Actinomycetota</taxon>
        <taxon>Actinomycetes</taxon>
        <taxon>Streptosporangiales</taxon>
        <taxon>Nocardiopsidaceae</taxon>
        <taxon>Nocardiopsis</taxon>
    </lineage>
</organism>
<proteinExistence type="predicted"/>
<feature type="compositionally biased region" description="Basic and acidic residues" evidence="1">
    <location>
        <begin position="97"/>
        <end position="108"/>
    </location>
</feature>
<name>A0A7X6RQ56_9ACTN</name>
<dbReference type="AlphaFoldDB" id="A0A7X6RQ56"/>
<comment type="caution">
    <text evidence="2">The sequence shown here is derived from an EMBL/GenBank/DDBJ whole genome shotgun (WGS) entry which is preliminary data.</text>
</comment>
<dbReference type="Proteomes" id="UP000553209">
    <property type="component" value="Unassembled WGS sequence"/>
</dbReference>